<sequence>MALVSVQRSPSPVFSDLDDEAKFDYDNIHHVEPPIHPRSISEFYFTVKGAAVILAHQDESNVLHRSSSEDKDLELHLQCMLRSVRQQDTLSRVVRLQSVSENLIRYLAVLENKNDVTGRSVALFGFDLDATSASVGLIVSITSATKVKLDGDGGICVQTFSDIYFFKPVSIQAMWSVFQYLNKEISTLDARNAISNYWPNNYKNLMTKDDVVRGLWHTSLVDDSMVGDLKAQARPESMTNTGKDEEAVIKRGLRQIMQSVDLDDVTSKDIREKLETSLGKPLLDYKTLIDQEMLVIMGQLDKPSKIFDYLYLGTEWNASNWEELKANKVNYILNVTKEVDNFYPNQFVYLKIWVSDEATTELLMHWQKTYEFIKNAKNNNSVVLVHCKKGISRSSSTVIAYIMKEYGESLESALNYVKEKRNCITPNSGFMEQLTTFDGMLQASSNRHSHIFNTKATSSESSSSTIEDEELIQSMRRTELVNMQIKRLSQQTISSKLISPIMRSPRSSSITSKLRVPFCYQNSSTVQEKKEINFRAMKFSNGTVRQHRDKFEKGSTRKTFPLSNNANKQKDSISDMDDDNRSVRSLVDVFEKCNGICLYGQDFDAQQRSNDSSLITSMT</sequence>
<evidence type="ECO:0000313" key="1">
    <source>
        <dbReference type="Proteomes" id="UP000887576"/>
    </source>
</evidence>
<evidence type="ECO:0000313" key="2">
    <source>
        <dbReference type="WBParaSite" id="JU765_v2.g9441.t1"/>
    </source>
</evidence>
<protein>
    <submittedName>
        <fullName evidence="2">Protein-serine/threonine phosphatase</fullName>
    </submittedName>
</protein>
<accession>A0AC34RS70</accession>
<organism evidence="1 2">
    <name type="scientific">Panagrolaimus sp. JU765</name>
    <dbReference type="NCBI Taxonomy" id="591449"/>
    <lineage>
        <taxon>Eukaryota</taxon>
        <taxon>Metazoa</taxon>
        <taxon>Ecdysozoa</taxon>
        <taxon>Nematoda</taxon>
        <taxon>Chromadorea</taxon>
        <taxon>Rhabditida</taxon>
        <taxon>Tylenchina</taxon>
        <taxon>Panagrolaimomorpha</taxon>
        <taxon>Panagrolaimoidea</taxon>
        <taxon>Panagrolaimidae</taxon>
        <taxon>Panagrolaimus</taxon>
    </lineage>
</organism>
<dbReference type="Proteomes" id="UP000887576">
    <property type="component" value="Unplaced"/>
</dbReference>
<name>A0AC34RS70_9BILA</name>
<proteinExistence type="predicted"/>
<dbReference type="WBParaSite" id="JU765_v2.g9441.t1">
    <property type="protein sequence ID" value="JU765_v2.g9441.t1"/>
    <property type="gene ID" value="JU765_v2.g9441"/>
</dbReference>
<reference evidence="2" key="1">
    <citation type="submission" date="2022-11" db="UniProtKB">
        <authorList>
            <consortium name="WormBaseParasite"/>
        </authorList>
    </citation>
    <scope>IDENTIFICATION</scope>
</reference>